<evidence type="ECO:0000313" key="2">
    <source>
        <dbReference type="EMBL" id="CAG9136234.1"/>
    </source>
</evidence>
<accession>A0A8S4G8N8</accession>
<feature type="chain" id="PRO_5035730897" evidence="1">
    <location>
        <begin position="19"/>
        <end position="72"/>
    </location>
</feature>
<keyword evidence="1" id="KW-0732">Signal</keyword>
<organism evidence="2 3">
    <name type="scientific">Plutella xylostella</name>
    <name type="common">Diamondback moth</name>
    <name type="synonym">Plutella maculipennis</name>
    <dbReference type="NCBI Taxonomy" id="51655"/>
    <lineage>
        <taxon>Eukaryota</taxon>
        <taxon>Metazoa</taxon>
        <taxon>Ecdysozoa</taxon>
        <taxon>Arthropoda</taxon>
        <taxon>Hexapoda</taxon>
        <taxon>Insecta</taxon>
        <taxon>Pterygota</taxon>
        <taxon>Neoptera</taxon>
        <taxon>Endopterygota</taxon>
        <taxon>Lepidoptera</taxon>
        <taxon>Glossata</taxon>
        <taxon>Ditrysia</taxon>
        <taxon>Yponomeutoidea</taxon>
        <taxon>Plutellidae</taxon>
        <taxon>Plutella</taxon>
    </lineage>
</organism>
<sequence>MVHLTFCFFILTITTVLARPQVPYDYIPLGIEEARRNMAEDAADDVIAPHASDVSLLYEKLFPARRRYRDAY</sequence>
<proteinExistence type="predicted"/>
<keyword evidence="3" id="KW-1185">Reference proteome</keyword>
<gene>
    <name evidence="2" type="ORF">PLXY2_LOCUS14491</name>
</gene>
<dbReference type="EMBL" id="CAJHNJ030000130">
    <property type="protein sequence ID" value="CAG9136234.1"/>
    <property type="molecule type" value="Genomic_DNA"/>
</dbReference>
<dbReference type="AlphaFoldDB" id="A0A8S4G8N8"/>
<comment type="caution">
    <text evidence="2">The sequence shown here is derived from an EMBL/GenBank/DDBJ whole genome shotgun (WGS) entry which is preliminary data.</text>
</comment>
<evidence type="ECO:0000256" key="1">
    <source>
        <dbReference type="SAM" id="SignalP"/>
    </source>
</evidence>
<dbReference type="Proteomes" id="UP000653454">
    <property type="component" value="Unassembled WGS sequence"/>
</dbReference>
<evidence type="ECO:0000313" key="3">
    <source>
        <dbReference type="Proteomes" id="UP000653454"/>
    </source>
</evidence>
<name>A0A8S4G8N8_PLUXY</name>
<reference evidence="2" key="1">
    <citation type="submission" date="2020-11" db="EMBL/GenBank/DDBJ databases">
        <authorList>
            <person name="Whiteford S."/>
        </authorList>
    </citation>
    <scope>NUCLEOTIDE SEQUENCE</scope>
</reference>
<protein>
    <submittedName>
        <fullName evidence="2">(diamondback moth) hypothetical protein</fullName>
    </submittedName>
</protein>
<feature type="signal peptide" evidence="1">
    <location>
        <begin position="1"/>
        <end position="18"/>
    </location>
</feature>